<keyword evidence="2" id="KW-0479">Metal-binding</keyword>
<dbReference type="InterPro" id="IPR051323">
    <property type="entry name" value="AtsK-like"/>
</dbReference>
<dbReference type="GO" id="GO:0000908">
    <property type="term" value="F:taurine dioxygenase activity"/>
    <property type="evidence" value="ECO:0007669"/>
    <property type="project" value="TreeGrafter"/>
</dbReference>
<gene>
    <name evidence="7" type="ORF">HHL11_27065</name>
</gene>
<organism evidence="7 8">
    <name type="scientific">Ramlibacter agri</name>
    <dbReference type="NCBI Taxonomy" id="2728837"/>
    <lineage>
        <taxon>Bacteria</taxon>
        <taxon>Pseudomonadati</taxon>
        <taxon>Pseudomonadota</taxon>
        <taxon>Betaproteobacteria</taxon>
        <taxon>Burkholderiales</taxon>
        <taxon>Comamonadaceae</taxon>
        <taxon>Ramlibacter</taxon>
    </lineage>
</organism>
<dbReference type="Pfam" id="PF02668">
    <property type="entry name" value="TauD"/>
    <property type="match status" value="1"/>
</dbReference>
<comment type="caution">
    <text evidence="7">The sequence shown here is derived from an EMBL/GenBank/DDBJ whole genome shotgun (WGS) entry which is preliminary data.</text>
</comment>
<evidence type="ECO:0000256" key="5">
    <source>
        <dbReference type="ARBA" id="ARBA00023004"/>
    </source>
</evidence>
<evidence type="ECO:0000256" key="1">
    <source>
        <dbReference type="ARBA" id="ARBA00005896"/>
    </source>
</evidence>
<keyword evidence="8" id="KW-1185">Reference proteome</keyword>
<dbReference type="PANTHER" id="PTHR30468:SF1">
    <property type="entry name" value="ALPHA-KETOGLUTARATE-DEPENDENT SULFONATE DIOXYGENASE"/>
    <property type="match status" value="1"/>
</dbReference>
<dbReference type="PANTHER" id="PTHR30468">
    <property type="entry name" value="ALPHA-KETOGLUTARATE-DEPENDENT SULFONATE DIOXYGENASE"/>
    <property type="match status" value="1"/>
</dbReference>
<dbReference type="EMBL" id="JABBFX010000003">
    <property type="protein sequence ID" value="NML47440.1"/>
    <property type="molecule type" value="Genomic_DNA"/>
</dbReference>
<evidence type="ECO:0000313" key="8">
    <source>
        <dbReference type="Proteomes" id="UP000541185"/>
    </source>
</evidence>
<evidence type="ECO:0000256" key="4">
    <source>
        <dbReference type="ARBA" id="ARBA00023002"/>
    </source>
</evidence>
<sequence>MSTKIQTTALHSDFAVEVHASIMDVVDDPDAIEQIQAIWRRSPVMIFRRQSLDEPELVRFTERFGRCETSFRKDIQSPYHDQIIYFSTLKYHDGRFVGGFAGGEDVDWHSDQTFQVRPATGAILYGTEVPRDGGDIYWANQYAAWELLPQDVRRLVDGRTGVFRYAKRYSMLNATELKDKEKANAMLSLPDARHPVVLTHPRTGRKALYADPTTLVEIEGLTQEENERVLPQLFAAGGDPAHAYRHKVHNGDMMMWDNGCLMHRRDVMKIEQPRLMKRTTFRLSAADYCVPHA</sequence>
<evidence type="ECO:0000256" key="2">
    <source>
        <dbReference type="ARBA" id="ARBA00022723"/>
    </source>
</evidence>
<dbReference type="SUPFAM" id="SSF51197">
    <property type="entry name" value="Clavaminate synthase-like"/>
    <property type="match status" value="1"/>
</dbReference>
<evidence type="ECO:0000259" key="6">
    <source>
        <dbReference type="Pfam" id="PF02668"/>
    </source>
</evidence>
<keyword evidence="3 7" id="KW-0223">Dioxygenase</keyword>
<evidence type="ECO:0000256" key="3">
    <source>
        <dbReference type="ARBA" id="ARBA00022964"/>
    </source>
</evidence>
<dbReference type="Proteomes" id="UP000541185">
    <property type="component" value="Unassembled WGS sequence"/>
</dbReference>
<name>A0A848HD94_9BURK</name>
<dbReference type="GO" id="GO:0005737">
    <property type="term" value="C:cytoplasm"/>
    <property type="evidence" value="ECO:0007669"/>
    <property type="project" value="TreeGrafter"/>
</dbReference>
<dbReference type="GO" id="GO:0006790">
    <property type="term" value="P:sulfur compound metabolic process"/>
    <property type="evidence" value="ECO:0007669"/>
    <property type="project" value="TreeGrafter"/>
</dbReference>
<feature type="domain" description="TauD/TfdA-like" evidence="6">
    <location>
        <begin position="8"/>
        <end position="280"/>
    </location>
</feature>
<dbReference type="InterPro" id="IPR003819">
    <property type="entry name" value="TauD/TfdA-like"/>
</dbReference>
<proteinExistence type="inferred from homology"/>
<evidence type="ECO:0000313" key="7">
    <source>
        <dbReference type="EMBL" id="NML47440.1"/>
    </source>
</evidence>
<protein>
    <submittedName>
        <fullName evidence="7">TauD/TfdA family dioxygenase</fullName>
    </submittedName>
</protein>
<reference evidence="7 8" key="1">
    <citation type="submission" date="2020-04" db="EMBL/GenBank/DDBJ databases">
        <title>Ramlibacter sp. G-1-2-2 isolated from soil.</title>
        <authorList>
            <person name="Dahal R.H."/>
        </authorList>
    </citation>
    <scope>NUCLEOTIDE SEQUENCE [LARGE SCALE GENOMIC DNA]</scope>
    <source>
        <strain evidence="7 8">G-1-2-2</strain>
    </source>
</reference>
<dbReference type="RefSeq" id="WP_169421717.1">
    <property type="nucleotide sequence ID" value="NZ_JABBFX010000003.1"/>
</dbReference>
<comment type="similarity">
    <text evidence="1">Belongs to the TfdA dioxygenase family.</text>
</comment>
<accession>A0A848HD94</accession>
<dbReference type="InterPro" id="IPR042098">
    <property type="entry name" value="TauD-like_sf"/>
</dbReference>
<keyword evidence="5" id="KW-0408">Iron</keyword>
<keyword evidence="4" id="KW-0560">Oxidoreductase</keyword>
<dbReference type="AlphaFoldDB" id="A0A848HD94"/>
<dbReference type="Gene3D" id="3.60.130.10">
    <property type="entry name" value="Clavaminate synthase-like"/>
    <property type="match status" value="1"/>
</dbReference>
<dbReference type="GO" id="GO:0046872">
    <property type="term" value="F:metal ion binding"/>
    <property type="evidence" value="ECO:0007669"/>
    <property type="project" value="UniProtKB-KW"/>
</dbReference>